<dbReference type="SUPFAM" id="SSF52980">
    <property type="entry name" value="Restriction endonuclease-like"/>
    <property type="match status" value="1"/>
</dbReference>
<keyword evidence="9" id="KW-1185">Reference proteome</keyword>
<organism evidence="8 9">
    <name type="scientific">Micromonospora peucetia</name>
    <dbReference type="NCBI Taxonomy" id="47871"/>
    <lineage>
        <taxon>Bacteria</taxon>
        <taxon>Bacillati</taxon>
        <taxon>Actinomycetota</taxon>
        <taxon>Actinomycetes</taxon>
        <taxon>Micromonosporales</taxon>
        <taxon>Micromonosporaceae</taxon>
        <taxon>Micromonospora</taxon>
    </lineage>
</organism>
<accession>A0ABZ1EN05</accession>
<dbReference type="InterPro" id="IPR004603">
    <property type="entry name" value="DNA_mismatch_endonuc_vsr"/>
</dbReference>
<dbReference type="CDD" id="cd00221">
    <property type="entry name" value="Vsr"/>
    <property type="match status" value="1"/>
</dbReference>
<reference evidence="8 9" key="1">
    <citation type="submission" date="2022-10" db="EMBL/GenBank/DDBJ databases">
        <title>The complete genomes of actinobacterial strains from the NBC collection.</title>
        <authorList>
            <person name="Joergensen T.S."/>
            <person name="Alvarez Arevalo M."/>
            <person name="Sterndorff E.B."/>
            <person name="Faurdal D."/>
            <person name="Vuksanovic O."/>
            <person name="Mourched A.-S."/>
            <person name="Charusanti P."/>
            <person name="Shaw S."/>
            <person name="Blin K."/>
            <person name="Weber T."/>
        </authorList>
    </citation>
    <scope>NUCLEOTIDE SEQUENCE [LARGE SCALE GENOMIC DNA]</scope>
    <source>
        <strain evidence="8 9">NBC 01809</strain>
    </source>
</reference>
<keyword evidence="5" id="KW-0234">DNA repair</keyword>
<keyword evidence="2 8" id="KW-0255">Endonuclease</keyword>
<feature type="region of interest" description="Disordered" evidence="7">
    <location>
        <begin position="1"/>
        <end position="37"/>
    </location>
</feature>
<evidence type="ECO:0000256" key="5">
    <source>
        <dbReference type="ARBA" id="ARBA00023204"/>
    </source>
</evidence>
<dbReference type="NCBIfam" id="TIGR00632">
    <property type="entry name" value="vsr"/>
    <property type="match status" value="1"/>
</dbReference>
<dbReference type="Gene3D" id="3.40.960.10">
    <property type="entry name" value="VSR Endonuclease"/>
    <property type="match status" value="1"/>
</dbReference>
<feature type="region of interest" description="Disordered" evidence="7">
    <location>
        <begin position="153"/>
        <end position="177"/>
    </location>
</feature>
<evidence type="ECO:0000256" key="3">
    <source>
        <dbReference type="ARBA" id="ARBA00022763"/>
    </source>
</evidence>
<sequence length="177" mass="19634">MTNHGDGGFPPPGSASGRPWVATTEGSHLRGRRTRDTAPEVALRRAVHALGLRYRLGRTLFNRCRPDLVFPGPRVAVFVDGCFWHGCPQHGPSRFRGPNADRWAAKIETNRQRDQRVDNELVGAGWRVVRVWECEVRREAGEAARRVADVVRDPSCPDTLPAGSVARRSPGRRSAPN</sequence>
<dbReference type="EMBL" id="CP109071">
    <property type="protein sequence ID" value="WSA35615.1"/>
    <property type="molecule type" value="Genomic_DNA"/>
</dbReference>
<gene>
    <name evidence="8" type="ORF">OIE14_09865</name>
</gene>
<evidence type="ECO:0000256" key="2">
    <source>
        <dbReference type="ARBA" id="ARBA00022759"/>
    </source>
</evidence>
<comment type="similarity">
    <text evidence="6">Belongs to the Vsr family.</text>
</comment>
<dbReference type="InterPro" id="IPR011335">
    <property type="entry name" value="Restrct_endonuc-II-like"/>
</dbReference>
<dbReference type="Proteomes" id="UP001334804">
    <property type="component" value="Chromosome"/>
</dbReference>
<keyword evidence="3" id="KW-0227">DNA damage</keyword>
<dbReference type="RefSeq" id="WP_326564702.1">
    <property type="nucleotide sequence ID" value="NZ_CP109071.1"/>
</dbReference>
<protein>
    <submittedName>
        <fullName evidence="8">Very short patch repair endonuclease</fullName>
    </submittedName>
</protein>
<evidence type="ECO:0000256" key="4">
    <source>
        <dbReference type="ARBA" id="ARBA00022801"/>
    </source>
</evidence>
<dbReference type="GO" id="GO:0004519">
    <property type="term" value="F:endonuclease activity"/>
    <property type="evidence" value="ECO:0007669"/>
    <property type="project" value="UniProtKB-KW"/>
</dbReference>
<keyword evidence="1" id="KW-0540">Nuclease</keyword>
<evidence type="ECO:0000256" key="1">
    <source>
        <dbReference type="ARBA" id="ARBA00022722"/>
    </source>
</evidence>
<evidence type="ECO:0000256" key="7">
    <source>
        <dbReference type="SAM" id="MobiDB-lite"/>
    </source>
</evidence>
<evidence type="ECO:0000256" key="6">
    <source>
        <dbReference type="ARBA" id="ARBA00029466"/>
    </source>
</evidence>
<name>A0ABZ1EN05_9ACTN</name>
<evidence type="ECO:0000313" key="9">
    <source>
        <dbReference type="Proteomes" id="UP001334804"/>
    </source>
</evidence>
<keyword evidence="4" id="KW-0378">Hydrolase</keyword>
<evidence type="ECO:0000313" key="8">
    <source>
        <dbReference type="EMBL" id="WSA35615.1"/>
    </source>
</evidence>
<proteinExistence type="inferred from homology"/>
<dbReference type="Pfam" id="PF03852">
    <property type="entry name" value="Vsr"/>
    <property type="match status" value="1"/>
</dbReference>